<keyword evidence="6 11" id="KW-0798">TonB box</keyword>
<dbReference type="InterPro" id="IPR036942">
    <property type="entry name" value="Beta-barrel_TonB_sf"/>
</dbReference>
<dbReference type="GO" id="GO:0044718">
    <property type="term" value="P:siderophore transmembrane transport"/>
    <property type="evidence" value="ECO:0007669"/>
    <property type="project" value="TreeGrafter"/>
</dbReference>
<dbReference type="PANTHER" id="PTHR30069">
    <property type="entry name" value="TONB-DEPENDENT OUTER MEMBRANE RECEPTOR"/>
    <property type="match status" value="1"/>
</dbReference>
<organism evidence="15 16">
    <name type="scientific">Pseudoduganella ginsengisoli</name>
    <dbReference type="NCBI Taxonomy" id="1462440"/>
    <lineage>
        <taxon>Bacteria</taxon>
        <taxon>Pseudomonadati</taxon>
        <taxon>Pseudomonadota</taxon>
        <taxon>Betaproteobacteria</taxon>
        <taxon>Burkholderiales</taxon>
        <taxon>Oxalobacteraceae</taxon>
        <taxon>Telluria group</taxon>
        <taxon>Pseudoduganella</taxon>
    </lineage>
</organism>
<keyword evidence="3 10" id="KW-0813">Transport</keyword>
<dbReference type="EMBL" id="WNLA01000002">
    <property type="protein sequence ID" value="MTW01659.1"/>
    <property type="molecule type" value="Genomic_DNA"/>
</dbReference>
<feature type="domain" description="TonB-dependent receptor-like beta-barrel" evidence="13">
    <location>
        <begin position="275"/>
        <end position="770"/>
    </location>
</feature>
<keyword evidence="5 10" id="KW-0812">Transmembrane</keyword>
<evidence type="ECO:0000256" key="2">
    <source>
        <dbReference type="ARBA" id="ARBA00009810"/>
    </source>
</evidence>
<dbReference type="Gene3D" id="2.170.130.10">
    <property type="entry name" value="TonB-dependent receptor, plug domain"/>
    <property type="match status" value="1"/>
</dbReference>
<evidence type="ECO:0000256" key="11">
    <source>
        <dbReference type="RuleBase" id="RU003357"/>
    </source>
</evidence>
<comment type="subcellular location">
    <subcellularLocation>
        <location evidence="1 10">Cell outer membrane</location>
        <topology evidence="1 10">Multi-pass membrane protein</topology>
    </subcellularLocation>
</comment>
<keyword evidence="4 10" id="KW-1134">Transmembrane beta strand</keyword>
<evidence type="ECO:0000256" key="9">
    <source>
        <dbReference type="ARBA" id="ARBA00023237"/>
    </source>
</evidence>
<evidence type="ECO:0000259" key="14">
    <source>
        <dbReference type="Pfam" id="PF07715"/>
    </source>
</evidence>
<evidence type="ECO:0000259" key="13">
    <source>
        <dbReference type="Pfam" id="PF00593"/>
    </source>
</evidence>
<dbReference type="AlphaFoldDB" id="A0A6L6PWQ7"/>
<gene>
    <name evidence="15" type="ORF">GM668_06105</name>
</gene>
<keyword evidence="7 10" id="KW-0472">Membrane</keyword>
<keyword evidence="16" id="KW-1185">Reference proteome</keyword>
<dbReference type="PROSITE" id="PS52016">
    <property type="entry name" value="TONB_DEPENDENT_REC_3"/>
    <property type="match status" value="1"/>
</dbReference>
<evidence type="ECO:0000256" key="7">
    <source>
        <dbReference type="ARBA" id="ARBA00023136"/>
    </source>
</evidence>
<evidence type="ECO:0000313" key="16">
    <source>
        <dbReference type="Proteomes" id="UP000484015"/>
    </source>
</evidence>
<accession>A0A6L6PWQ7</accession>
<evidence type="ECO:0000313" key="15">
    <source>
        <dbReference type="EMBL" id="MTW01659.1"/>
    </source>
</evidence>
<dbReference type="PANTHER" id="PTHR30069:SF39">
    <property type="entry name" value="BLL6183 PROTEIN"/>
    <property type="match status" value="1"/>
</dbReference>
<dbReference type="Proteomes" id="UP000484015">
    <property type="component" value="Unassembled WGS sequence"/>
</dbReference>
<dbReference type="InterPro" id="IPR000531">
    <property type="entry name" value="Beta-barrel_TonB"/>
</dbReference>
<feature type="chain" id="PRO_5026747242" evidence="12">
    <location>
        <begin position="29"/>
        <end position="830"/>
    </location>
</feature>
<dbReference type="GO" id="GO:0009279">
    <property type="term" value="C:cell outer membrane"/>
    <property type="evidence" value="ECO:0007669"/>
    <property type="project" value="UniProtKB-SubCell"/>
</dbReference>
<proteinExistence type="inferred from homology"/>
<dbReference type="InterPro" id="IPR012910">
    <property type="entry name" value="Plug_dom"/>
</dbReference>
<protein>
    <submittedName>
        <fullName evidence="15">TonB-dependent receptor plug domain-containing protein</fullName>
    </submittedName>
</protein>
<evidence type="ECO:0000256" key="3">
    <source>
        <dbReference type="ARBA" id="ARBA00022448"/>
    </source>
</evidence>
<dbReference type="GO" id="GO:0015344">
    <property type="term" value="F:siderophore uptake transmembrane transporter activity"/>
    <property type="evidence" value="ECO:0007669"/>
    <property type="project" value="TreeGrafter"/>
</dbReference>
<dbReference type="SUPFAM" id="SSF56935">
    <property type="entry name" value="Porins"/>
    <property type="match status" value="1"/>
</dbReference>
<name>A0A6L6PWQ7_9BURK</name>
<dbReference type="RefSeq" id="WP_155438042.1">
    <property type="nucleotide sequence ID" value="NZ_WNLA01000002.1"/>
</dbReference>
<keyword evidence="8 15" id="KW-0675">Receptor</keyword>
<reference evidence="15 16" key="1">
    <citation type="submission" date="2019-11" db="EMBL/GenBank/DDBJ databases">
        <title>Type strains purchased from KCTC, JCM and DSMZ.</title>
        <authorList>
            <person name="Lu H."/>
        </authorList>
    </citation>
    <scope>NUCLEOTIDE SEQUENCE [LARGE SCALE GENOMIC DNA]</scope>
    <source>
        <strain evidence="15 16">KCTC 42409</strain>
    </source>
</reference>
<evidence type="ECO:0000256" key="4">
    <source>
        <dbReference type="ARBA" id="ARBA00022452"/>
    </source>
</evidence>
<dbReference type="OrthoDB" id="98353at2"/>
<feature type="signal peptide" evidence="12">
    <location>
        <begin position="1"/>
        <end position="28"/>
    </location>
</feature>
<dbReference type="Pfam" id="PF07715">
    <property type="entry name" value="Plug"/>
    <property type="match status" value="1"/>
</dbReference>
<evidence type="ECO:0000256" key="8">
    <source>
        <dbReference type="ARBA" id="ARBA00023170"/>
    </source>
</evidence>
<evidence type="ECO:0000256" key="10">
    <source>
        <dbReference type="PROSITE-ProRule" id="PRU01360"/>
    </source>
</evidence>
<feature type="domain" description="TonB-dependent receptor plug" evidence="14">
    <location>
        <begin position="57"/>
        <end position="168"/>
    </location>
</feature>
<evidence type="ECO:0000256" key="5">
    <source>
        <dbReference type="ARBA" id="ARBA00022692"/>
    </source>
</evidence>
<comment type="caution">
    <text evidence="15">The sequence shown here is derived from an EMBL/GenBank/DDBJ whole genome shotgun (WGS) entry which is preliminary data.</text>
</comment>
<dbReference type="InterPro" id="IPR039426">
    <property type="entry name" value="TonB-dep_rcpt-like"/>
</dbReference>
<dbReference type="Pfam" id="PF00593">
    <property type="entry name" value="TonB_dep_Rec_b-barrel"/>
    <property type="match status" value="1"/>
</dbReference>
<evidence type="ECO:0000256" key="12">
    <source>
        <dbReference type="SAM" id="SignalP"/>
    </source>
</evidence>
<dbReference type="Gene3D" id="2.40.170.20">
    <property type="entry name" value="TonB-dependent receptor, beta-barrel domain"/>
    <property type="match status" value="1"/>
</dbReference>
<evidence type="ECO:0000256" key="1">
    <source>
        <dbReference type="ARBA" id="ARBA00004571"/>
    </source>
</evidence>
<dbReference type="InterPro" id="IPR037066">
    <property type="entry name" value="Plug_dom_sf"/>
</dbReference>
<keyword evidence="9 10" id="KW-0998">Cell outer membrane</keyword>
<sequence length="830" mass="88368">MHQHTPHHGLRLTIMAAMTAACWSAASADEMAAIAALPMPIVVISATPLPGAVLQRQHMPSNAQTLDSALLDHAAFATMPDLLNRLGGVVINDIQGNPFQADVSYRGFTASPLLGTPQGLSIYMDGVRLNQPFGDVVSWDLIPRSAIAAATLVPGSNPLFGLNTLGGALALQTKDGREHGGTAVQSVVGSFGRKTVEFEHGGHNAQGWHWFAAGNGFKEQGWREDSPSRAGQLFGKLGWSDAATDAALTMALAGSRLHGNGLQEQRMLQNSYRSVYTKPDITRNRSALLNLTASRHLTDALLLSGNAYLRRIRTSAYNGDVNDDALSQSLYQPNAAERAALAAAGYAGYPAGGANAANTPFPYWRCIANVLRQDEPSEKCNGLINRTAAIQRQAGLGGQIAWQGNAAAMQHRIAAGAALDTSRADFRQSTQFGYVNPDHSIQPVDFYADGAEISDDGAPVDTRVDVTGRTRTWSLYATDTVSVTDRLAVTLSGRYNRTSVHNRDHITPGGASGSLDGDHHFSRFNPALGAAWQWSPHTALYGGYSEGSRTPTAVELGCADPATPCKLPNSMAGDPPLRQVVTRTWEAGLRGKAGYQLHWQAGVFRAANADDILFVADNAAGFGYFRNFGKTRRQGVELGIGGESGAVAYSASYTWLDATFRSAELVNGAANSSRDADGNIAIRPGNRLPLVPAHVFKAQADWQVTQEWKMGLGVQAVSGATARGNENSLHQPDGKYFIGAGRSAGYAVFDFSTRYQVTPRLSAFASISNLFDRRFATAAQLGATGFTASGNFIARPYAAQGDNTTVTSSTFYGPGAPPMIKVGLRYAFGK</sequence>
<comment type="similarity">
    <text evidence="2 10 11">Belongs to the TonB-dependent receptor family.</text>
</comment>
<evidence type="ECO:0000256" key="6">
    <source>
        <dbReference type="ARBA" id="ARBA00023077"/>
    </source>
</evidence>
<keyword evidence="12" id="KW-0732">Signal</keyword>